<evidence type="ECO:0000256" key="5">
    <source>
        <dbReference type="ARBA" id="ARBA00022989"/>
    </source>
</evidence>
<evidence type="ECO:0000256" key="3">
    <source>
        <dbReference type="ARBA" id="ARBA00022475"/>
    </source>
</evidence>
<feature type="transmembrane region" description="Helical" evidence="8">
    <location>
        <begin position="181"/>
        <end position="203"/>
    </location>
</feature>
<feature type="transmembrane region" description="Helical" evidence="8">
    <location>
        <begin position="21"/>
        <end position="42"/>
    </location>
</feature>
<evidence type="ECO:0000256" key="6">
    <source>
        <dbReference type="ARBA" id="ARBA00023136"/>
    </source>
</evidence>
<dbReference type="EMBL" id="BAAAZP010000192">
    <property type="protein sequence ID" value="GAA3707566.1"/>
    <property type="molecule type" value="Genomic_DNA"/>
</dbReference>
<dbReference type="Proteomes" id="UP001500902">
    <property type="component" value="Unassembled WGS sequence"/>
</dbReference>
<keyword evidence="11" id="KW-1185">Reference proteome</keyword>
<feature type="transmembrane region" description="Helical" evidence="8">
    <location>
        <begin position="84"/>
        <end position="105"/>
    </location>
</feature>
<feature type="transmembrane region" description="Helical" evidence="8">
    <location>
        <begin position="156"/>
        <end position="175"/>
    </location>
</feature>
<feature type="transmembrane region" description="Helical" evidence="8">
    <location>
        <begin position="246"/>
        <end position="267"/>
    </location>
</feature>
<feature type="transmembrane region" description="Helical" evidence="8">
    <location>
        <begin position="273"/>
        <end position="292"/>
    </location>
</feature>
<proteinExistence type="predicted"/>
<protein>
    <submittedName>
        <fullName evidence="10">MFS transporter</fullName>
    </submittedName>
</protein>
<evidence type="ECO:0000313" key="10">
    <source>
        <dbReference type="EMBL" id="GAA3707566.1"/>
    </source>
</evidence>
<keyword evidence="4 8" id="KW-0812">Transmembrane</keyword>
<accession>A0ABP7DSU1</accession>
<feature type="transmembrane region" description="Helical" evidence="8">
    <location>
        <begin position="368"/>
        <end position="389"/>
    </location>
</feature>
<keyword evidence="5 8" id="KW-1133">Transmembrane helix</keyword>
<dbReference type="InterPro" id="IPR036259">
    <property type="entry name" value="MFS_trans_sf"/>
</dbReference>
<dbReference type="InterPro" id="IPR005829">
    <property type="entry name" value="Sugar_transporter_CS"/>
</dbReference>
<reference evidence="11" key="1">
    <citation type="journal article" date="2019" name="Int. J. Syst. Evol. Microbiol.">
        <title>The Global Catalogue of Microorganisms (GCM) 10K type strain sequencing project: providing services to taxonomists for standard genome sequencing and annotation.</title>
        <authorList>
            <consortium name="The Broad Institute Genomics Platform"/>
            <consortium name="The Broad Institute Genome Sequencing Center for Infectious Disease"/>
            <person name="Wu L."/>
            <person name="Ma J."/>
        </authorList>
    </citation>
    <scope>NUCLEOTIDE SEQUENCE [LARGE SCALE GENOMIC DNA]</scope>
    <source>
        <strain evidence="11">JCM 16904</strain>
    </source>
</reference>
<feature type="transmembrane region" description="Helical" evidence="8">
    <location>
        <begin position="395"/>
        <end position="416"/>
    </location>
</feature>
<evidence type="ECO:0000256" key="1">
    <source>
        <dbReference type="ARBA" id="ARBA00004651"/>
    </source>
</evidence>
<keyword evidence="6 8" id="KW-0472">Membrane</keyword>
<evidence type="ECO:0000259" key="9">
    <source>
        <dbReference type="PROSITE" id="PS50850"/>
    </source>
</evidence>
<dbReference type="PROSITE" id="PS00216">
    <property type="entry name" value="SUGAR_TRANSPORT_1"/>
    <property type="match status" value="1"/>
</dbReference>
<comment type="caution">
    <text evidence="10">The sequence shown here is derived from an EMBL/GenBank/DDBJ whole genome shotgun (WGS) entry which is preliminary data.</text>
</comment>
<dbReference type="SUPFAM" id="SSF103473">
    <property type="entry name" value="MFS general substrate transporter"/>
    <property type="match status" value="1"/>
</dbReference>
<dbReference type="InterPro" id="IPR011701">
    <property type="entry name" value="MFS"/>
</dbReference>
<feature type="transmembrane region" description="Helical" evidence="8">
    <location>
        <begin position="304"/>
        <end position="322"/>
    </location>
</feature>
<dbReference type="RefSeq" id="WP_344892579.1">
    <property type="nucleotide sequence ID" value="NZ_BAAAZP010000192.1"/>
</dbReference>
<evidence type="ECO:0000313" key="11">
    <source>
        <dbReference type="Proteomes" id="UP001500902"/>
    </source>
</evidence>
<dbReference type="PANTHER" id="PTHR43045:SF1">
    <property type="entry name" value="SHIKIMATE TRANSPORTER"/>
    <property type="match status" value="1"/>
</dbReference>
<evidence type="ECO:0000256" key="4">
    <source>
        <dbReference type="ARBA" id="ARBA00022692"/>
    </source>
</evidence>
<dbReference type="PROSITE" id="PS50850">
    <property type="entry name" value="MFS"/>
    <property type="match status" value="1"/>
</dbReference>
<dbReference type="CDD" id="cd17369">
    <property type="entry name" value="MFS_ShiA_like"/>
    <property type="match status" value="1"/>
</dbReference>
<dbReference type="Gene3D" id="1.20.1250.20">
    <property type="entry name" value="MFS general substrate transporter like domains"/>
    <property type="match status" value="1"/>
</dbReference>
<feature type="transmembrane region" description="Helical" evidence="8">
    <location>
        <begin position="328"/>
        <end position="347"/>
    </location>
</feature>
<name>A0ABP7DSU1_9ACTN</name>
<organism evidence="10 11">
    <name type="scientific">Nonomuraea antimicrobica</name>
    <dbReference type="NCBI Taxonomy" id="561173"/>
    <lineage>
        <taxon>Bacteria</taxon>
        <taxon>Bacillati</taxon>
        <taxon>Actinomycetota</taxon>
        <taxon>Actinomycetes</taxon>
        <taxon>Streptosporangiales</taxon>
        <taxon>Streptosporangiaceae</taxon>
        <taxon>Nonomuraea</taxon>
    </lineage>
</organism>
<gene>
    <name evidence="10" type="ORF">GCM10022224_086420</name>
</gene>
<evidence type="ECO:0000256" key="7">
    <source>
        <dbReference type="SAM" id="MobiDB-lite"/>
    </source>
</evidence>
<dbReference type="Pfam" id="PF07690">
    <property type="entry name" value="MFS_1"/>
    <property type="match status" value="1"/>
</dbReference>
<feature type="transmembrane region" description="Helical" evidence="8">
    <location>
        <begin position="48"/>
        <end position="72"/>
    </location>
</feature>
<evidence type="ECO:0000256" key="2">
    <source>
        <dbReference type="ARBA" id="ARBA00022448"/>
    </source>
</evidence>
<feature type="compositionally biased region" description="Low complexity" evidence="7">
    <location>
        <begin position="426"/>
        <end position="453"/>
    </location>
</feature>
<feature type="region of interest" description="Disordered" evidence="7">
    <location>
        <begin position="426"/>
        <end position="462"/>
    </location>
</feature>
<dbReference type="InterPro" id="IPR020846">
    <property type="entry name" value="MFS_dom"/>
</dbReference>
<dbReference type="PANTHER" id="PTHR43045">
    <property type="entry name" value="SHIKIMATE TRANSPORTER"/>
    <property type="match status" value="1"/>
</dbReference>
<evidence type="ECO:0000256" key="8">
    <source>
        <dbReference type="SAM" id="Phobius"/>
    </source>
</evidence>
<keyword evidence="3" id="KW-1003">Cell membrane</keyword>
<sequence length="462" mass="48655">MAGSTQQTRRVILASLIGTSLEWYDFFLYTTAATLVFPKLFFPSLDPFTATLASLTTNAVAFVARPLGGVVFGHFGDRVGRKTVLVVTLLVMGVSTFLIGLLPGYASVGVLAPLLLAVLRFVQGLGLGGEWGGAVIMSLEHGDGRRRGFNASWPQVGVPAGYVLATGLLTVMSFAMSDEAFLSWGWRVPFLLSGVLVFVGLWVRVKITESPLFAEVQQRGAKARMPLVEVLRTHPRALLSAFTARIGVDVAFYTFTAYIIVYLTGVLELPRSYALNAVLIGSALQLALIPAAGALSDRYGRRPVYLAGVVAAAVWVFAFFPLLDTKSFPLIALAAVVALVTHALMYGPQAAFIAELFSTRLRYSGASMGYQVAGIVGGALAPIIALQLFESYRTTVAVSIYVVAALAITTVGLAIAPETRDLDLAEAAPETASATASTNGPEAASQAASGGSPKSPPVGPFA</sequence>
<feature type="domain" description="Major facilitator superfamily (MFS) profile" evidence="9">
    <location>
        <begin position="11"/>
        <end position="420"/>
    </location>
</feature>
<keyword evidence="2" id="KW-0813">Transport</keyword>
<comment type="subcellular location">
    <subcellularLocation>
        <location evidence="1">Cell membrane</location>
        <topology evidence="1">Multi-pass membrane protein</topology>
    </subcellularLocation>
</comment>